<organism evidence="7 8">
    <name type="scientific">Stylosanthes scabra</name>
    <dbReference type="NCBI Taxonomy" id="79078"/>
    <lineage>
        <taxon>Eukaryota</taxon>
        <taxon>Viridiplantae</taxon>
        <taxon>Streptophyta</taxon>
        <taxon>Embryophyta</taxon>
        <taxon>Tracheophyta</taxon>
        <taxon>Spermatophyta</taxon>
        <taxon>Magnoliopsida</taxon>
        <taxon>eudicotyledons</taxon>
        <taxon>Gunneridae</taxon>
        <taxon>Pentapetalae</taxon>
        <taxon>rosids</taxon>
        <taxon>fabids</taxon>
        <taxon>Fabales</taxon>
        <taxon>Fabaceae</taxon>
        <taxon>Papilionoideae</taxon>
        <taxon>50 kb inversion clade</taxon>
        <taxon>dalbergioids sensu lato</taxon>
        <taxon>Dalbergieae</taxon>
        <taxon>Pterocarpus clade</taxon>
        <taxon>Stylosanthes</taxon>
    </lineage>
</organism>
<name>A0ABU6RCU4_9FABA</name>
<evidence type="ECO:0000256" key="2">
    <source>
        <dbReference type="ARBA" id="ARBA00022821"/>
    </source>
</evidence>
<dbReference type="SUPFAM" id="SSF52540">
    <property type="entry name" value="P-loop containing nucleoside triphosphate hydrolases"/>
    <property type="match status" value="1"/>
</dbReference>
<keyword evidence="2" id="KW-0611">Plant defense</keyword>
<evidence type="ECO:0000313" key="8">
    <source>
        <dbReference type="Proteomes" id="UP001341840"/>
    </source>
</evidence>
<evidence type="ECO:0000259" key="6">
    <source>
        <dbReference type="Pfam" id="PF23598"/>
    </source>
</evidence>
<evidence type="ECO:0000256" key="3">
    <source>
        <dbReference type="SAM" id="MobiDB-lite"/>
    </source>
</evidence>
<evidence type="ECO:0000259" key="5">
    <source>
        <dbReference type="Pfam" id="PF23559"/>
    </source>
</evidence>
<comment type="caution">
    <text evidence="7">The sequence shown here is derived from an EMBL/GenBank/DDBJ whole genome shotgun (WGS) entry which is preliminary data.</text>
</comment>
<keyword evidence="1" id="KW-0677">Repeat</keyword>
<dbReference type="InterPro" id="IPR002182">
    <property type="entry name" value="NB-ARC"/>
</dbReference>
<evidence type="ECO:0000256" key="1">
    <source>
        <dbReference type="ARBA" id="ARBA00022737"/>
    </source>
</evidence>
<feature type="region of interest" description="Disordered" evidence="3">
    <location>
        <begin position="279"/>
        <end position="307"/>
    </location>
</feature>
<dbReference type="InterPro" id="IPR032675">
    <property type="entry name" value="LRR_dom_sf"/>
</dbReference>
<dbReference type="SUPFAM" id="SSF52058">
    <property type="entry name" value="L domain-like"/>
    <property type="match status" value="1"/>
</dbReference>
<reference evidence="7 8" key="1">
    <citation type="journal article" date="2023" name="Plants (Basel)">
        <title>Bridging the Gap: Combining Genomics and Transcriptomics Approaches to Understand Stylosanthes scabra, an Orphan Legume from the Brazilian Caatinga.</title>
        <authorList>
            <person name="Ferreira-Neto J.R.C."/>
            <person name="da Silva M.D."/>
            <person name="Binneck E."/>
            <person name="de Melo N.F."/>
            <person name="da Silva R.H."/>
            <person name="de Melo A.L.T.M."/>
            <person name="Pandolfi V."/>
            <person name="Bustamante F.O."/>
            <person name="Brasileiro-Vidal A.C."/>
            <person name="Benko-Iseppon A.M."/>
        </authorList>
    </citation>
    <scope>NUCLEOTIDE SEQUENCE [LARGE SCALE GENOMIC DNA]</scope>
    <source>
        <tissue evidence="7">Leaves</tissue>
    </source>
</reference>
<dbReference type="PRINTS" id="PR00364">
    <property type="entry name" value="DISEASERSIST"/>
</dbReference>
<proteinExistence type="predicted"/>
<dbReference type="PANTHER" id="PTHR36766:SF70">
    <property type="entry name" value="DISEASE RESISTANCE PROTEIN RGA4"/>
    <property type="match status" value="1"/>
</dbReference>
<accession>A0ABU6RCU4</accession>
<dbReference type="Gene3D" id="3.80.10.10">
    <property type="entry name" value="Ribonuclease Inhibitor"/>
    <property type="match status" value="2"/>
</dbReference>
<dbReference type="Gene3D" id="1.10.10.10">
    <property type="entry name" value="Winged helix-like DNA-binding domain superfamily/Winged helix DNA-binding domain"/>
    <property type="match status" value="1"/>
</dbReference>
<dbReference type="PANTHER" id="PTHR36766">
    <property type="entry name" value="PLANT BROAD-SPECTRUM MILDEW RESISTANCE PROTEIN RPW8"/>
    <property type="match status" value="1"/>
</dbReference>
<evidence type="ECO:0000313" key="7">
    <source>
        <dbReference type="EMBL" id="MED6121795.1"/>
    </source>
</evidence>
<dbReference type="EMBL" id="JASCZI010030360">
    <property type="protein sequence ID" value="MED6121795.1"/>
    <property type="molecule type" value="Genomic_DNA"/>
</dbReference>
<gene>
    <name evidence="7" type="ORF">PIB30_033516</name>
</gene>
<dbReference type="Pfam" id="PF23559">
    <property type="entry name" value="WHD_DRP"/>
    <property type="match status" value="1"/>
</dbReference>
<dbReference type="InterPro" id="IPR058922">
    <property type="entry name" value="WHD_DRP"/>
</dbReference>
<dbReference type="Pfam" id="PF00931">
    <property type="entry name" value="NB-ARC"/>
    <property type="match status" value="1"/>
</dbReference>
<sequence>MASLFYRLHDTLRARREFLARKVGSRAVSRAEMLCGSIFQGIIIKAEKAEGRDEAIKEWLERAKDLCYDLIDVLEEMSLEEHKVVALSLFNLNLHTTGIHRMRRIINRLAILAVYAEGLGLVGPAVHGQNEDGGRTPLASLAFLLIDGNKVGTGMFREALETAVVVSSIVCKNPAKSLQESDQSMKAKWVESAHNCLIDLFEELKKQRSGSRKMKCIVKGLGTLMEQAEIMGLCPEPVQMENQAEFIRATPTTSLARKVPFHGRTVERDRLMKRLVVPEMIEPQTPQKSGQRGKKGTAQKAGKNNNNNVTAEGDFKFISIVGESGMGKSAMARSVYNDPKVIDAFPHRAWVFFSKKFDQRLLLKVVLKCLTSDPMNEVETEALELRVRQVIKKKKCLVVLDNVQCGNGGFSDEMHTWLQNLFSHCDAGSRILIATRDKELPSITKSTSDNTIELGVLPEEDCLSIIKDCSFESPLDETVLNEVVKHCKGMPLAAKSIGRIVSFKDAIPEELKVQENYEGDLFGLSYSMMLHTLRQCLLYCYLFPENQSIDVGKLIKLWMANDFIVSKPEDMERVGWGYIQKFLGYSIFQEFKWDGHGSFKCKLEGEVINFIQHLAENECHIMHLDSDKKPKKLGDENMNRKKYVSVNPRHCTLNIASQSSLPKSITYAAKLHTLIILSEYSSVDSTNLAILLSHMRRLRALGLSSCSIKELPRSVGELLHLRYLDLSFNQDLKKLPQAICNLLNLQTLNLNGCRSLQKLPKGIGKLSKLRHLEILWTLSLTYLPKGIASLTSLRTLSRFFGNSGPSSKACNLGDLGQLNQVQGSVIIDGLGGETNALDAKKANLKSKKDLLGLELRFSAVGSDSNHKDILESLEAPAELQGLGIFYYQGESFPKWMIALQNLTHLLLADCSNCSVLPPLGKLLSLQSLKIQNVPNVKKVDLKFLGIESNNGDEVQEDSFPKLKELCFQDMDNWEEWIETSSKAKQDKIMPSLRSLSIINCKTLKADPAYIDEKKNLRYVIQQCPELAGHLHIDKPKDGWSTPIKVRDFHGDAN</sequence>
<dbReference type="Pfam" id="PF23598">
    <property type="entry name" value="LRR_14"/>
    <property type="match status" value="1"/>
</dbReference>
<dbReference type="InterPro" id="IPR036388">
    <property type="entry name" value="WH-like_DNA-bd_sf"/>
</dbReference>
<evidence type="ECO:0000259" key="4">
    <source>
        <dbReference type="Pfam" id="PF00931"/>
    </source>
</evidence>
<dbReference type="Gene3D" id="3.40.50.300">
    <property type="entry name" value="P-loop containing nucleotide triphosphate hydrolases"/>
    <property type="match status" value="1"/>
</dbReference>
<feature type="domain" description="Disease resistance protein winged helix" evidence="5">
    <location>
        <begin position="542"/>
        <end position="602"/>
    </location>
</feature>
<feature type="domain" description="Disease resistance R13L4/SHOC-2-like LRR" evidence="6">
    <location>
        <begin position="685"/>
        <end position="998"/>
    </location>
</feature>
<dbReference type="InterPro" id="IPR055414">
    <property type="entry name" value="LRR_R13L4/SHOC2-like"/>
</dbReference>
<dbReference type="InterPro" id="IPR027417">
    <property type="entry name" value="P-loop_NTPase"/>
</dbReference>
<keyword evidence="8" id="KW-1185">Reference proteome</keyword>
<feature type="domain" description="NB-ARC" evidence="4">
    <location>
        <begin position="310"/>
        <end position="474"/>
    </location>
</feature>
<dbReference type="Proteomes" id="UP001341840">
    <property type="component" value="Unassembled WGS sequence"/>
</dbReference>
<protein>
    <submittedName>
        <fullName evidence="7">Uncharacterized protein</fullName>
    </submittedName>
</protein>